<accession>A0A1M5VWV5</accession>
<proteinExistence type="predicted"/>
<dbReference type="RefSeq" id="WP_072980931.1">
    <property type="nucleotide sequence ID" value="NZ_CAXPJH010000015.1"/>
</dbReference>
<organism evidence="2 3">
    <name type="scientific">Leeuwenhoekiella palythoae</name>
    <dbReference type="NCBI Taxonomy" id="573501"/>
    <lineage>
        <taxon>Bacteria</taxon>
        <taxon>Pseudomonadati</taxon>
        <taxon>Bacteroidota</taxon>
        <taxon>Flavobacteriia</taxon>
        <taxon>Flavobacteriales</taxon>
        <taxon>Flavobacteriaceae</taxon>
        <taxon>Leeuwenhoekiella</taxon>
    </lineage>
</organism>
<dbReference type="Proteomes" id="UP000184240">
    <property type="component" value="Unassembled WGS sequence"/>
</dbReference>
<dbReference type="EMBL" id="FQXT01000002">
    <property type="protein sequence ID" value="SHH79677.1"/>
    <property type="molecule type" value="Genomic_DNA"/>
</dbReference>
<reference evidence="2" key="2">
    <citation type="submission" date="2016-11" db="EMBL/GenBank/DDBJ databases">
        <authorList>
            <person name="Jaros S."/>
            <person name="Januszkiewicz K."/>
            <person name="Wedrychowicz H."/>
        </authorList>
    </citation>
    <scope>NUCLEOTIDE SEQUENCE [LARGE SCALE GENOMIC DNA]</scope>
    <source>
        <strain evidence="2">DSM 19859</strain>
    </source>
</reference>
<keyword evidence="4" id="KW-1185">Reference proteome</keyword>
<gene>
    <name evidence="1" type="ORF">DSM01_238</name>
    <name evidence="2" type="ORF">SAMN04487999_0945</name>
</gene>
<reference evidence="1 4" key="3">
    <citation type="submission" date="2018-07" db="EMBL/GenBank/DDBJ databases">
        <title>Leeuwenhoekiella genomics.</title>
        <authorList>
            <person name="Tahon G."/>
            <person name="Willems A."/>
        </authorList>
    </citation>
    <scope>NUCLEOTIDE SEQUENCE [LARGE SCALE GENOMIC DNA]</scope>
    <source>
        <strain evidence="1 4">LMG 24856</strain>
    </source>
</reference>
<dbReference type="OrthoDB" id="1149272at2"/>
<evidence type="ECO:0000313" key="3">
    <source>
        <dbReference type="Proteomes" id="UP000184240"/>
    </source>
</evidence>
<evidence type="ECO:0008006" key="5">
    <source>
        <dbReference type="Google" id="ProtNLM"/>
    </source>
</evidence>
<evidence type="ECO:0000313" key="4">
    <source>
        <dbReference type="Proteomes" id="UP000290037"/>
    </source>
</evidence>
<name>A0A1M5VWV5_9FLAO</name>
<reference evidence="3" key="1">
    <citation type="submission" date="2016-11" db="EMBL/GenBank/DDBJ databases">
        <authorList>
            <person name="Varghese N."/>
            <person name="Submissions S."/>
        </authorList>
    </citation>
    <scope>NUCLEOTIDE SEQUENCE [LARGE SCALE GENOMIC DNA]</scope>
    <source>
        <strain evidence="3">DSM 19859</strain>
    </source>
</reference>
<dbReference type="InterPro" id="IPR046290">
    <property type="entry name" value="DUF6327"/>
</dbReference>
<dbReference type="AlphaFoldDB" id="A0A1M5VWV5"/>
<dbReference type="STRING" id="573501.SAMN04487999_0945"/>
<dbReference type="Proteomes" id="UP000290037">
    <property type="component" value="Unassembled WGS sequence"/>
</dbReference>
<evidence type="ECO:0000313" key="1">
    <source>
        <dbReference type="EMBL" id="RXG31102.1"/>
    </source>
</evidence>
<evidence type="ECO:0000313" key="2">
    <source>
        <dbReference type="EMBL" id="SHH79677.1"/>
    </source>
</evidence>
<sequence>MKVYKSFDQIEQDLRILKLQQQIDEEQLKLSINDTKAAFSPVSLVAGSVGAIVQKTIVLKAVNKILGIKKVKVKNIDDNK</sequence>
<dbReference type="EMBL" id="QOVN01000001">
    <property type="protein sequence ID" value="RXG31102.1"/>
    <property type="molecule type" value="Genomic_DNA"/>
</dbReference>
<dbReference type="Pfam" id="PF19852">
    <property type="entry name" value="DUF6327"/>
    <property type="match status" value="1"/>
</dbReference>
<protein>
    <recommendedName>
        <fullName evidence="5">Glutaminyl-tRNA synthetase</fullName>
    </recommendedName>
</protein>